<protein>
    <submittedName>
        <fullName evidence="2">GRAM domain-containing protein</fullName>
    </submittedName>
</protein>
<keyword evidence="3" id="KW-1185">Reference proteome</keyword>
<reference evidence="3" key="1">
    <citation type="journal article" date="2019" name="Int. J. Syst. Evol. Microbiol.">
        <title>The Global Catalogue of Microorganisms (GCM) 10K type strain sequencing project: providing services to taxonomists for standard genome sequencing and annotation.</title>
        <authorList>
            <consortium name="The Broad Institute Genomics Platform"/>
            <consortium name="The Broad Institute Genome Sequencing Center for Infectious Disease"/>
            <person name="Wu L."/>
            <person name="Ma J."/>
        </authorList>
    </citation>
    <scope>NUCLEOTIDE SEQUENCE [LARGE SCALE GENOMIC DNA]</scope>
    <source>
        <strain evidence="3">CCUG 59778</strain>
    </source>
</reference>
<evidence type="ECO:0000313" key="3">
    <source>
        <dbReference type="Proteomes" id="UP001595817"/>
    </source>
</evidence>
<dbReference type="EMBL" id="JBHSEC010000020">
    <property type="protein sequence ID" value="MFC4411618.1"/>
    <property type="molecule type" value="Genomic_DNA"/>
</dbReference>
<comment type="caution">
    <text evidence="2">The sequence shown here is derived from an EMBL/GenBank/DDBJ whole genome shotgun (WGS) entry which is preliminary data.</text>
</comment>
<dbReference type="Pfam" id="PF02893">
    <property type="entry name" value="GRAM"/>
    <property type="match status" value="1"/>
</dbReference>
<gene>
    <name evidence="2" type="ORF">ACFOZY_14415</name>
</gene>
<dbReference type="RefSeq" id="WP_378156754.1">
    <property type="nucleotide sequence ID" value="NZ_JBHSEC010000020.1"/>
</dbReference>
<sequence>MGFRESVSLKLLLYLNVSQENSLLKKLKPFFAQGRRKVINNQEAVTVTKTETVLFNVSANLKKGIETVGGKLKITDDEIIFTPHKLNVQSAPVTINIGEINRIEKRNNLFIVPNGMSVIVKDGTEYKFVVNKRDKLVDHLNQTIASK</sequence>
<feature type="domain" description="GRAM" evidence="1">
    <location>
        <begin position="43"/>
        <end position="129"/>
    </location>
</feature>
<dbReference type="Gene3D" id="2.30.29.30">
    <property type="entry name" value="Pleckstrin-homology domain (PH domain)/Phosphotyrosine-binding domain (PTB)"/>
    <property type="match status" value="1"/>
</dbReference>
<organism evidence="2 3">
    <name type="scientific">Chungangia koreensis</name>
    <dbReference type="NCBI Taxonomy" id="752657"/>
    <lineage>
        <taxon>Bacteria</taxon>
        <taxon>Bacillati</taxon>
        <taxon>Bacillota</taxon>
        <taxon>Bacilli</taxon>
        <taxon>Lactobacillales</taxon>
        <taxon>Chungangia</taxon>
    </lineage>
</organism>
<proteinExistence type="predicted"/>
<name>A0ABV8X8I8_9LACT</name>
<dbReference type="InterPro" id="IPR011993">
    <property type="entry name" value="PH-like_dom_sf"/>
</dbReference>
<evidence type="ECO:0000259" key="1">
    <source>
        <dbReference type="Pfam" id="PF02893"/>
    </source>
</evidence>
<accession>A0ABV8X8I8</accession>
<dbReference type="Proteomes" id="UP001595817">
    <property type="component" value="Unassembled WGS sequence"/>
</dbReference>
<evidence type="ECO:0000313" key="2">
    <source>
        <dbReference type="EMBL" id="MFC4411618.1"/>
    </source>
</evidence>
<dbReference type="InterPro" id="IPR004182">
    <property type="entry name" value="GRAM"/>
</dbReference>